<dbReference type="GO" id="GO:0006508">
    <property type="term" value="P:proteolysis"/>
    <property type="evidence" value="ECO:0007669"/>
    <property type="project" value="UniProtKB-KW"/>
</dbReference>
<dbReference type="Gene3D" id="3.30.2290.10">
    <property type="entry name" value="PmbA/TldD superfamily"/>
    <property type="match status" value="1"/>
</dbReference>
<comment type="similarity">
    <text evidence="1">Belongs to the peptidase U62 family.</text>
</comment>
<name>A0A175VMX3_AEREN</name>
<evidence type="ECO:0000256" key="3">
    <source>
        <dbReference type="ARBA" id="ARBA00022801"/>
    </source>
</evidence>
<evidence type="ECO:0000259" key="6">
    <source>
        <dbReference type="Pfam" id="PF19289"/>
    </source>
</evidence>
<dbReference type="PIRSF" id="PIRSF004919">
    <property type="entry name" value="TldD"/>
    <property type="match status" value="1"/>
</dbReference>
<dbReference type="Pfam" id="PF19289">
    <property type="entry name" value="PmbA_TldD_3rd"/>
    <property type="match status" value="1"/>
</dbReference>
<feature type="domain" description="Metalloprotease TldD/E C-terminal" evidence="6">
    <location>
        <begin position="232"/>
        <end position="464"/>
    </location>
</feature>
<evidence type="ECO:0000259" key="5">
    <source>
        <dbReference type="Pfam" id="PF01523"/>
    </source>
</evidence>
<dbReference type="InterPro" id="IPR002510">
    <property type="entry name" value="Metalloprtase-TldD/E_N"/>
</dbReference>
<evidence type="ECO:0000259" key="7">
    <source>
        <dbReference type="Pfam" id="PF19290"/>
    </source>
</evidence>
<keyword evidence="3" id="KW-0378">Hydrolase</keyword>
<dbReference type="Pfam" id="PF19290">
    <property type="entry name" value="PmbA_TldD_2nd"/>
    <property type="match status" value="1"/>
</dbReference>
<organism evidence="8 9">
    <name type="scientific">Aeromonas enteropelogenes</name>
    <name type="common">Aeromonas trota</name>
    <dbReference type="NCBI Taxonomy" id="29489"/>
    <lineage>
        <taxon>Bacteria</taxon>
        <taxon>Pseudomonadati</taxon>
        <taxon>Pseudomonadota</taxon>
        <taxon>Gammaproteobacteria</taxon>
        <taxon>Aeromonadales</taxon>
        <taxon>Aeromonadaceae</taxon>
        <taxon>Aeromonas</taxon>
    </lineage>
</organism>
<evidence type="ECO:0000313" key="8">
    <source>
        <dbReference type="EMBL" id="KXU81863.1"/>
    </source>
</evidence>
<evidence type="ECO:0000256" key="1">
    <source>
        <dbReference type="ARBA" id="ARBA00005836"/>
    </source>
</evidence>
<keyword evidence="4" id="KW-0482">Metalloprotease</keyword>
<dbReference type="EMBL" id="JMGO02000002">
    <property type="protein sequence ID" value="KXU81863.1"/>
    <property type="molecule type" value="Genomic_DNA"/>
</dbReference>
<dbReference type="PANTHER" id="PTHR30624:SF4">
    <property type="entry name" value="METALLOPROTEASE TLDD"/>
    <property type="match status" value="1"/>
</dbReference>
<dbReference type="InterPro" id="IPR025502">
    <property type="entry name" value="TldD"/>
</dbReference>
<evidence type="ECO:0000313" key="9">
    <source>
        <dbReference type="Proteomes" id="UP000078435"/>
    </source>
</evidence>
<evidence type="ECO:0000256" key="4">
    <source>
        <dbReference type="ARBA" id="ARBA00023049"/>
    </source>
</evidence>
<dbReference type="Pfam" id="PF01523">
    <property type="entry name" value="PmbA_TldD_1st"/>
    <property type="match status" value="1"/>
</dbReference>
<comment type="caution">
    <text evidence="8">The sequence shown here is derived from an EMBL/GenBank/DDBJ whole genome shotgun (WGS) entry which is preliminary data.</text>
</comment>
<dbReference type="InterPro" id="IPR045569">
    <property type="entry name" value="Metalloprtase-TldD/E_C"/>
</dbReference>
<reference evidence="8 9" key="1">
    <citation type="submission" date="2016-02" db="EMBL/GenBank/DDBJ databases">
        <title>Draft genome sequence of Aeromonas trota strain 1999lcr isolated from cerebrospinal fluid (CSF).</title>
        <authorList>
            <person name="Dallagassa C.B."/>
            <person name="Prediger K.C."/>
            <person name="Weiss V.A."/>
            <person name="Assis F.E."/>
            <person name="Baura V."/>
            <person name="Cruz L.M."/>
            <person name="Souza E.M."/>
            <person name="Pedrosa F.O."/>
            <person name="Fadel-Picheth C.M."/>
        </authorList>
    </citation>
    <scope>NUCLEOTIDE SEQUENCE [LARGE SCALE GENOMIC DNA]</scope>
    <source>
        <strain evidence="8 9">1999lcr</strain>
    </source>
</reference>
<dbReference type="GO" id="GO:0005829">
    <property type="term" value="C:cytosol"/>
    <property type="evidence" value="ECO:0007669"/>
    <property type="project" value="TreeGrafter"/>
</dbReference>
<dbReference type="AlphaFoldDB" id="A0A175VMX3"/>
<protein>
    <submittedName>
        <fullName evidence="8">Peptidase C69</fullName>
    </submittedName>
</protein>
<keyword evidence="2" id="KW-0645">Protease</keyword>
<dbReference type="InterPro" id="IPR036059">
    <property type="entry name" value="TldD/PmbA_sf"/>
</dbReference>
<feature type="domain" description="Metalloprotease TldD/E N-terminal" evidence="5">
    <location>
        <begin position="27"/>
        <end position="84"/>
    </location>
</feature>
<evidence type="ECO:0000256" key="2">
    <source>
        <dbReference type="ARBA" id="ARBA00022670"/>
    </source>
</evidence>
<dbReference type="STRING" id="29489.VL01_10890"/>
<feature type="domain" description="Metalloprotease TldD/E central" evidence="7">
    <location>
        <begin position="120"/>
        <end position="225"/>
    </location>
</feature>
<dbReference type="GO" id="GO:0008237">
    <property type="term" value="F:metallopeptidase activity"/>
    <property type="evidence" value="ECO:0007669"/>
    <property type="project" value="UniProtKB-KW"/>
</dbReference>
<dbReference type="SUPFAM" id="SSF111283">
    <property type="entry name" value="Putative modulator of DNA gyrase, PmbA/TldD"/>
    <property type="match status" value="1"/>
</dbReference>
<proteinExistence type="inferred from homology"/>
<accession>A0A175VMX3</accession>
<dbReference type="InterPro" id="IPR045570">
    <property type="entry name" value="Metalloprtase-TldD/E_cen_dom"/>
</dbReference>
<dbReference type="RefSeq" id="WP_061475622.1">
    <property type="nucleotide sequence ID" value="NZ_JAAKNK010000008.1"/>
</dbReference>
<dbReference type="Proteomes" id="UP000078435">
    <property type="component" value="Unassembled WGS sequence"/>
</dbReference>
<dbReference type="InterPro" id="IPR035068">
    <property type="entry name" value="TldD/PmbA_N"/>
</dbReference>
<sequence length="466" mass="50169">MTSFSLLAPAIARDVLDHALALGADFAELFVERKRRSQLSLLSSQIENISGGLDFGIGVRLCYGHKVLYGYTNQTSRDELLRIVTLLAAKDRRDPVVTATAFDFTRLTDRHPVALPLSADKLLEQKIAYLHTMDAAARAESDKVSQFSGNVLGWEQEVEIFNSEGLQVSDRRHYNRIMAQTIAREGSEQSMGYEAPGALMGWEHAERIDPRELALTATRQALVKLGAAPCPSGTLPVIMESGFGGVIFHEACGHLLETTSVAKKASVFHDKMGQLIANPAVSAVDEGLQGNAWGSINVDDEGMATQHTQLIKDGVLTGFLVDRMGALKTGYARTGSGRRESYKFAPTSRMRNTYIEPGNYSLDEMLATVEHGIYAKKMGGGSVQPGTGEFNFNVQEAYLIEHGKVTRPLKSATLIGTGPQVLKEISMVGRNLALAAGMCGSVSGSVPTSVGQPALKVDNILVGGNA</sequence>
<gene>
    <name evidence="8" type="ORF">LCR_09265</name>
</gene>
<dbReference type="OrthoDB" id="9803213at2"/>
<dbReference type="InterPro" id="IPR051463">
    <property type="entry name" value="Peptidase_U62_metallo"/>
</dbReference>
<dbReference type="PANTHER" id="PTHR30624">
    <property type="entry name" value="UNCHARACTERIZED PROTEIN TLDD AND PMBA"/>
    <property type="match status" value="1"/>
</dbReference>